<evidence type="ECO:0000313" key="2">
    <source>
        <dbReference type="EMBL" id="SEL80714.1"/>
    </source>
</evidence>
<dbReference type="EMBL" id="FOAD01000008">
    <property type="protein sequence ID" value="SEL80714.1"/>
    <property type="molecule type" value="Genomic_DNA"/>
</dbReference>
<feature type="transmembrane region" description="Helical" evidence="1">
    <location>
        <begin position="43"/>
        <end position="61"/>
    </location>
</feature>
<dbReference type="AlphaFoldDB" id="A0A1H7T8N7"/>
<feature type="transmembrane region" description="Helical" evidence="1">
    <location>
        <begin position="12"/>
        <end position="36"/>
    </location>
</feature>
<accession>A0A1H7T8N7</accession>
<proteinExistence type="predicted"/>
<reference evidence="2 3" key="1">
    <citation type="submission" date="2016-10" db="EMBL/GenBank/DDBJ databases">
        <authorList>
            <person name="de Groot N.N."/>
        </authorList>
    </citation>
    <scope>NUCLEOTIDE SEQUENCE [LARGE SCALE GENOMIC DNA]</scope>
    <source>
        <strain evidence="2 3">CDM_5</strain>
    </source>
</reference>
<keyword evidence="1" id="KW-0812">Transmembrane</keyword>
<gene>
    <name evidence="2" type="ORF">SAMN04488691_108102</name>
</gene>
<keyword evidence="1" id="KW-0472">Membrane</keyword>
<keyword evidence="1" id="KW-1133">Transmembrane helix</keyword>
<protein>
    <submittedName>
        <fullName evidence="2">Uncharacterized protein</fullName>
    </submittedName>
</protein>
<evidence type="ECO:0000256" key="1">
    <source>
        <dbReference type="SAM" id="Phobius"/>
    </source>
</evidence>
<name>A0A1H7T8N7_HALLR</name>
<sequence length="68" mass="6695">MATVKTGFGTSIPAGVAALIVAVASSLLLLAAFIALGRDPSISLIEVTIGGIVSGVAYYAGVSVRSDD</sequence>
<dbReference type="Proteomes" id="UP000183894">
    <property type="component" value="Unassembled WGS sequence"/>
</dbReference>
<dbReference type="RefSeq" id="WP_074795779.1">
    <property type="nucleotide sequence ID" value="NZ_FOAD01000008.1"/>
</dbReference>
<organism evidence="2 3">
    <name type="scientific">Haloferax larsenii</name>
    <dbReference type="NCBI Taxonomy" id="302484"/>
    <lineage>
        <taxon>Archaea</taxon>
        <taxon>Methanobacteriati</taxon>
        <taxon>Methanobacteriota</taxon>
        <taxon>Stenosarchaea group</taxon>
        <taxon>Halobacteria</taxon>
        <taxon>Halobacteriales</taxon>
        <taxon>Haloferacaceae</taxon>
        <taxon>Haloferax</taxon>
    </lineage>
</organism>
<evidence type="ECO:0000313" key="3">
    <source>
        <dbReference type="Proteomes" id="UP000183894"/>
    </source>
</evidence>